<keyword evidence="1" id="KW-0732">Signal</keyword>
<name>A0ABN2IAA1_9MICO</name>
<dbReference type="EMBL" id="BAAAPL010000002">
    <property type="protein sequence ID" value="GAA1701242.1"/>
    <property type="molecule type" value="Genomic_DNA"/>
</dbReference>
<evidence type="ECO:0000313" key="3">
    <source>
        <dbReference type="Proteomes" id="UP001501690"/>
    </source>
</evidence>
<dbReference type="PROSITE" id="PS51257">
    <property type="entry name" value="PROKAR_LIPOPROTEIN"/>
    <property type="match status" value="1"/>
</dbReference>
<keyword evidence="3" id="KW-1185">Reference proteome</keyword>
<gene>
    <name evidence="2" type="ORF">GCM10009808_18880</name>
</gene>
<evidence type="ECO:0000313" key="2">
    <source>
        <dbReference type="EMBL" id="GAA1701242.1"/>
    </source>
</evidence>
<dbReference type="RefSeq" id="WP_344071919.1">
    <property type="nucleotide sequence ID" value="NZ_BAAAPL010000002.1"/>
</dbReference>
<accession>A0ABN2IAA1</accession>
<comment type="caution">
    <text evidence="2">The sequence shown here is derived from an EMBL/GenBank/DDBJ whole genome shotgun (WGS) entry which is preliminary data.</text>
</comment>
<sequence>MGRRVRRGGAVAALLAVVLVGCAAPSPTGITASIEQQRSDVALRQAQILVVNDGDTEIEVAEVVVEDPRFDGEAARVVDRTSRIAPGAAVGIRVQLPEMACDVGDVADTTVTVDYEVGGVAHTATLAAPDTLGFLPGLHERECRARRVAEAVSLAFTDFLPAAPGEASTLVLEVRPTGAADATIDAIRSTNLLLVGDDVDADRVVLPLDIRVTSASDAAPTLVELPILPFRCDAHAVQEDKRGTIFPFEVTVDGQSGTIELPVPDEMKGRILTWVAQWCGFA</sequence>
<evidence type="ECO:0008006" key="4">
    <source>
        <dbReference type="Google" id="ProtNLM"/>
    </source>
</evidence>
<protein>
    <recommendedName>
        <fullName evidence="4">Lipoprotein</fullName>
    </recommendedName>
</protein>
<evidence type="ECO:0000256" key="1">
    <source>
        <dbReference type="SAM" id="SignalP"/>
    </source>
</evidence>
<proteinExistence type="predicted"/>
<organism evidence="2 3">
    <name type="scientific">Microbacterium sediminicola</name>
    <dbReference type="NCBI Taxonomy" id="415210"/>
    <lineage>
        <taxon>Bacteria</taxon>
        <taxon>Bacillati</taxon>
        <taxon>Actinomycetota</taxon>
        <taxon>Actinomycetes</taxon>
        <taxon>Micrococcales</taxon>
        <taxon>Microbacteriaceae</taxon>
        <taxon>Microbacterium</taxon>
    </lineage>
</organism>
<dbReference type="Proteomes" id="UP001501690">
    <property type="component" value="Unassembled WGS sequence"/>
</dbReference>
<reference evidence="2 3" key="1">
    <citation type="journal article" date="2019" name="Int. J. Syst. Evol. Microbiol.">
        <title>The Global Catalogue of Microorganisms (GCM) 10K type strain sequencing project: providing services to taxonomists for standard genome sequencing and annotation.</title>
        <authorList>
            <consortium name="The Broad Institute Genomics Platform"/>
            <consortium name="The Broad Institute Genome Sequencing Center for Infectious Disease"/>
            <person name="Wu L."/>
            <person name="Ma J."/>
        </authorList>
    </citation>
    <scope>NUCLEOTIDE SEQUENCE [LARGE SCALE GENOMIC DNA]</scope>
    <source>
        <strain evidence="2 3">JCM 15577</strain>
    </source>
</reference>
<feature type="chain" id="PRO_5046216032" description="Lipoprotein" evidence="1">
    <location>
        <begin position="24"/>
        <end position="282"/>
    </location>
</feature>
<feature type="signal peptide" evidence="1">
    <location>
        <begin position="1"/>
        <end position="23"/>
    </location>
</feature>